<comment type="caution">
    <text evidence="1">The sequence shown here is derived from an EMBL/GenBank/DDBJ whole genome shotgun (WGS) entry which is preliminary data.</text>
</comment>
<protein>
    <submittedName>
        <fullName evidence="1">Uncharacterized protein</fullName>
    </submittedName>
</protein>
<accession>A0A7Z8Y8E9</accession>
<organism evidence="1 2">
    <name type="scientific">Actinobaculum suis</name>
    <dbReference type="NCBI Taxonomy" id="1657"/>
    <lineage>
        <taxon>Bacteria</taxon>
        <taxon>Bacillati</taxon>
        <taxon>Actinomycetota</taxon>
        <taxon>Actinomycetes</taxon>
        <taxon>Actinomycetales</taxon>
        <taxon>Actinomycetaceae</taxon>
        <taxon>Actinobaculum</taxon>
    </lineage>
</organism>
<evidence type="ECO:0000313" key="2">
    <source>
        <dbReference type="Proteomes" id="UP000269974"/>
    </source>
</evidence>
<gene>
    <name evidence="1" type="ORF">NCTC10327_00831</name>
</gene>
<sequence length="173" mass="19158">MSSVLDLKRAAEKTVADWLLNASRGAGGHPYMLVGSGYTPERVGLWEESDTILVTIGYTPPEPVNLWAVTCYATPDTPEDPRHEPWRAFVQVQIRIDPTSGKQWSDMPGPDRLYAAMRWCEKTLTGPSPGPQHYGNVQRIKLTSWAVLDIGELGNPMVGTLNFDVHIQGVTQL</sequence>
<dbReference type="EMBL" id="UYIO01000001">
    <property type="protein sequence ID" value="VDG76165.1"/>
    <property type="molecule type" value="Genomic_DNA"/>
</dbReference>
<proteinExistence type="predicted"/>
<dbReference type="AlphaFoldDB" id="A0A7Z8Y8E9"/>
<dbReference type="RefSeq" id="WP_185933902.1">
    <property type="nucleotide sequence ID" value="NZ_UYIO01000001.1"/>
</dbReference>
<dbReference type="Proteomes" id="UP000269974">
    <property type="component" value="Unassembled WGS sequence"/>
</dbReference>
<evidence type="ECO:0000313" key="1">
    <source>
        <dbReference type="EMBL" id="VDG76165.1"/>
    </source>
</evidence>
<name>A0A7Z8Y8E9_9ACTO</name>
<reference evidence="1 2" key="1">
    <citation type="submission" date="2018-11" db="EMBL/GenBank/DDBJ databases">
        <authorList>
            <consortium name="Pathogen Informatics"/>
        </authorList>
    </citation>
    <scope>NUCLEOTIDE SEQUENCE [LARGE SCALE GENOMIC DNA]</scope>
    <source>
        <strain evidence="1 2">NCTC10327</strain>
    </source>
</reference>